<dbReference type="EMBL" id="QRHL01000020">
    <property type="protein sequence ID" value="RHF70901.1"/>
    <property type="molecule type" value="Genomic_DNA"/>
</dbReference>
<protein>
    <submittedName>
        <fullName evidence="2">ROK family protein</fullName>
    </submittedName>
</protein>
<dbReference type="PANTHER" id="PTHR18964:SF149">
    <property type="entry name" value="BIFUNCTIONAL UDP-N-ACETYLGLUCOSAMINE 2-EPIMERASE_N-ACETYLMANNOSAMINE KINASE"/>
    <property type="match status" value="1"/>
</dbReference>
<gene>
    <name evidence="2" type="ORF">DW663_09625</name>
</gene>
<comment type="caution">
    <text evidence="2">The sequence shown here is derived from an EMBL/GenBank/DDBJ whole genome shotgun (WGS) entry which is preliminary data.</text>
</comment>
<dbReference type="PROSITE" id="PS01125">
    <property type="entry name" value="ROK"/>
    <property type="match status" value="1"/>
</dbReference>
<dbReference type="PANTHER" id="PTHR18964">
    <property type="entry name" value="ROK (REPRESSOR, ORF, KINASE) FAMILY"/>
    <property type="match status" value="1"/>
</dbReference>
<dbReference type="Gene3D" id="3.30.420.40">
    <property type="match status" value="2"/>
</dbReference>
<comment type="similarity">
    <text evidence="1">Belongs to the ROK (NagC/XylR) family.</text>
</comment>
<dbReference type="SUPFAM" id="SSF53067">
    <property type="entry name" value="Actin-like ATPase domain"/>
    <property type="match status" value="1"/>
</dbReference>
<proteinExistence type="inferred from homology"/>
<reference evidence="2 3" key="1">
    <citation type="submission" date="2018-08" db="EMBL/GenBank/DDBJ databases">
        <title>A genome reference for cultivated species of the human gut microbiota.</title>
        <authorList>
            <person name="Zou Y."/>
            <person name="Xue W."/>
            <person name="Luo G."/>
        </authorList>
    </citation>
    <scope>NUCLEOTIDE SEQUENCE [LARGE SCALE GENOMIC DNA]</scope>
    <source>
        <strain evidence="2 3">AM25-1</strain>
    </source>
</reference>
<dbReference type="RefSeq" id="WP_117708824.1">
    <property type="nucleotide sequence ID" value="NZ_CAEUHP010000001.1"/>
</dbReference>
<evidence type="ECO:0000256" key="1">
    <source>
        <dbReference type="ARBA" id="ARBA00006479"/>
    </source>
</evidence>
<dbReference type="InterPro" id="IPR049874">
    <property type="entry name" value="ROK_cs"/>
</dbReference>
<name>A0A414PQW3_FUSMR</name>
<dbReference type="InterPro" id="IPR000600">
    <property type="entry name" value="ROK"/>
</dbReference>
<organism evidence="2 3">
    <name type="scientific">Fusobacterium mortiferum</name>
    <dbReference type="NCBI Taxonomy" id="850"/>
    <lineage>
        <taxon>Bacteria</taxon>
        <taxon>Fusobacteriati</taxon>
        <taxon>Fusobacteriota</taxon>
        <taxon>Fusobacteriia</taxon>
        <taxon>Fusobacteriales</taxon>
        <taxon>Fusobacteriaceae</taxon>
        <taxon>Fusobacterium</taxon>
    </lineage>
</organism>
<dbReference type="Pfam" id="PF00480">
    <property type="entry name" value="ROK"/>
    <property type="match status" value="1"/>
</dbReference>
<evidence type="ECO:0000313" key="3">
    <source>
        <dbReference type="Proteomes" id="UP000284676"/>
    </source>
</evidence>
<evidence type="ECO:0000313" key="2">
    <source>
        <dbReference type="EMBL" id="RHF70901.1"/>
    </source>
</evidence>
<dbReference type="Proteomes" id="UP000284676">
    <property type="component" value="Unassembled WGS sequence"/>
</dbReference>
<accession>A0A414PQW3</accession>
<dbReference type="InterPro" id="IPR043129">
    <property type="entry name" value="ATPase_NBD"/>
</dbReference>
<dbReference type="AlphaFoldDB" id="A0A414PQW3"/>
<sequence length="317" mass="36087">MHTPGRSSVSFLVNTDKFYSIGIQIELKKISFILIDLLGRIKKERTILNLEYNNNTFSQILSSLFNEFFNEIDKEIKDKILGIGISFPGIVDRKKLKILDGINLNLKNIDLNDIFKKYDLNVYLENDANACIYSEKILGKAQKDENFVVISIGSGIGAGVYINSHLHHGNNNLCGEFGHISIDYSGKKCNCGNRGCWELYVSEIATEEELNRVSTKELSFIFDKEQNKEFVEKYINFFSIGLSNILLTFDINNIIISGNLAKYIEKYQQDILKNIQKNIFFKNYPLNILCSNLNERSSILGAALIPISDFFNLVNSD</sequence>